<evidence type="ECO:0000256" key="6">
    <source>
        <dbReference type="HAMAP-Rule" id="MF_02207"/>
    </source>
</evidence>
<name>A0A7V5HZL3_UNCAE</name>
<dbReference type="Pfam" id="PF06723">
    <property type="entry name" value="MreB_Mbl"/>
    <property type="match status" value="1"/>
</dbReference>
<evidence type="ECO:0000256" key="4">
    <source>
        <dbReference type="ARBA" id="ARBA00022960"/>
    </source>
</evidence>
<dbReference type="SUPFAM" id="SSF53067">
    <property type="entry name" value="Actin-like ATPase domain"/>
    <property type="match status" value="2"/>
</dbReference>
<dbReference type="NCBIfam" id="NF010539">
    <property type="entry name" value="PRK13927.1"/>
    <property type="match status" value="1"/>
</dbReference>
<keyword evidence="2 6" id="KW-0547">Nucleotide-binding</keyword>
<feature type="binding site" evidence="6">
    <location>
        <begin position="165"/>
        <end position="167"/>
    </location>
    <ligand>
        <name>ATP</name>
        <dbReference type="ChEBI" id="CHEBI:30616"/>
    </ligand>
</feature>
<evidence type="ECO:0000313" key="7">
    <source>
        <dbReference type="EMBL" id="HHF98331.1"/>
    </source>
</evidence>
<reference evidence="7" key="1">
    <citation type="journal article" date="2020" name="mSystems">
        <title>Genome- and Community-Level Interaction Insights into Carbon Utilization and Element Cycling Functions of Hydrothermarchaeota in Hydrothermal Sediment.</title>
        <authorList>
            <person name="Zhou Z."/>
            <person name="Liu Y."/>
            <person name="Xu W."/>
            <person name="Pan J."/>
            <person name="Luo Z.H."/>
            <person name="Li M."/>
        </authorList>
    </citation>
    <scope>NUCLEOTIDE SEQUENCE [LARGE SCALE GENOMIC DNA]</scope>
    <source>
        <strain evidence="7">HyVt-92</strain>
    </source>
</reference>
<dbReference type="InterPro" id="IPR004753">
    <property type="entry name" value="MreB"/>
</dbReference>
<protein>
    <recommendedName>
        <fullName evidence="6">Cell shape-determining protein MreB</fullName>
    </recommendedName>
</protein>
<dbReference type="InterPro" id="IPR056546">
    <property type="entry name" value="MreB_MamK-like"/>
</dbReference>
<dbReference type="Proteomes" id="UP000886070">
    <property type="component" value="Unassembled WGS sequence"/>
</dbReference>
<dbReference type="HAMAP" id="MF_02207">
    <property type="entry name" value="MreB"/>
    <property type="match status" value="1"/>
</dbReference>
<dbReference type="EMBL" id="DRTT01000077">
    <property type="protein sequence ID" value="HHF98331.1"/>
    <property type="molecule type" value="Genomic_DNA"/>
</dbReference>
<evidence type="ECO:0000256" key="1">
    <source>
        <dbReference type="ARBA" id="ARBA00022490"/>
    </source>
</evidence>
<sequence length="346" mass="37402">MFREIFNFKLICRDLAIDLGTTNTVIYQKGKGVVLNAPSVVAITRKTREVIGIGYEAKKMLGKTPENISAIRPLKDGVVADFEITKKMIEHFIQQVQAGKAMIGPRLIIGVPSKATKVEKRALVDIAKEVGARKVALVEEPVAAAVGADLPVSEPVGNMIVDIGGGTSEAAVTSLNGVVISNSIRIAGDEMNETIIQYLKEKYNLFIGEQMAEKIKITLGYYSPSGKEDKIKVRGRDLNKGFPTEIELSSKEMKEILNPVLVPIMDMIEATLEQCPPELAGDVMENGIYLTGGGACLKGLDTYISKRVKLSVKKVPDPLLAVAIGLGKLLDDTRLLSAVEVTPNNI</sequence>
<dbReference type="InterPro" id="IPR043129">
    <property type="entry name" value="ATPase_NBD"/>
</dbReference>
<dbReference type="PANTHER" id="PTHR42749:SF1">
    <property type="entry name" value="CELL SHAPE-DETERMINING PROTEIN MREB"/>
    <property type="match status" value="1"/>
</dbReference>
<dbReference type="Gene3D" id="3.30.420.40">
    <property type="match status" value="3"/>
</dbReference>
<organism evidence="7">
    <name type="scientific">Aerophobetes bacterium</name>
    <dbReference type="NCBI Taxonomy" id="2030807"/>
    <lineage>
        <taxon>Bacteria</taxon>
        <taxon>Candidatus Aerophobota</taxon>
    </lineage>
</organism>
<dbReference type="GO" id="GO:0005737">
    <property type="term" value="C:cytoplasm"/>
    <property type="evidence" value="ECO:0007669"/>
    <property type="project" value="UniProtKB-SubCell"/>
</dbReference>
<comment type="similarity">
    <text evidence="5 6">Belongs to the FtsA/MreB family.</text>
</comment>
<proteinExistence type="inferred from homology"/>
<dbReference type="GO" id="GO:0000902">
    <property type="term" value="P:cell morphogenesis"/>
    <property type="evidence" value="ECO:0007669"/>
    <property type="project" value="InterPro"/>
</dbReference>
<dbReference type="AlphaFoldDB" id="A0A7V5HZL3"/>
<evidence type="ECO:0000256" key="5">
    <source>
        <dbReference type="ARBA" id="ARBA00023458"/>
    </source>
</evidence>
<evidence type="ECO:0000256" key="3">
    <source>
        <dbReference type="ARBA" id="ARBA00022840"/>
    </source>
</evidence>
<comment type="caution">
    <text evidence="7">The sequence shown here is derived from an EMBL/GenBank/DDBJ whole genome shotgun (WGS) entry which is preliminary data.</text>
</comment>
<feature type="binding site" evidence="6">
    <location>
        <begin position="213"/>
        <end position="216"/>
    </location>
    <ligand>
        <name>ATP</name>
        <dbReference type="ChEBI" id="CHEBI:30616"/>
    </ligand>
</feature>
<accession>A0A7V5HZL3</accession>
<keyword evidence="1 6" id="KW-0963">Cytoplasm</keyword>
<evidence type="ECO:0000256" key="2">
    <source>
        <dbReference type="ARBA" id="ARBA00022741"/>
    </source>
</evidence>
<dbReference type="GO" id="GO:0005524">
    <property type="term" value="F:ATP binding"/>
    <property type="evidence" value="ECO:0007669"/>
    <property type="project" value="UniProtKB-KW"/>
</dbReference>
<dbReference type="GO" id="GO:0008360">
    <property type="term" value="P:regulation of cell shape"/>
    <property type="evidence" value="ECO:0007669"/>
    <property type="project" value="UniProtKB-UniRule"/>
</dbReference>
<dbReference type="PANTHER" id="PTHR42749">
    <property type="entry name" value="CELL SHAPE-DETERMINING PROTEIN MREB"/>
    <property type="match status" value="1"/>
</dbReference>
<comment type="subcellular location">
    <subcellularLocation>
        <location evidence="6">Cytoplasm</location>
    </subcellularLocation>
    <text evidence="6">Membrane-associated.</text>
</comment>
<comment type="subunit">
    <text evidence="6">Forms polymers.</text>
</comment>
<gene>
    <name evidence="6" type="primary">mreB</name>
    <name evidence="7" type="ORF">ENL39_02455</name>
</gene>
<dbReference type="CDD" id="cd10225">
    <property type="entry name" value="ASKHA_NBD_MreB-like"/>
    <property type="match status" value="1"/>
</dbReference>
<comment type="function">
    <text evidence="6">Forms membrane-associated dynamic filaments that are essential for cell shape determination. Acts by regulating cell wall synthesis and cell elongation, and thus cell shape. A feedback loop between cell geometry and MreB localization may maintain elongated cell shape by targeting cell wall growth to regions of negative cell wall curvature.</text>
</comment>
<dbReference type="PRINTS" id="PR01652">
    <property type="entry name" value="SHAPEPROTEIN"/>
</dbReference>
<comment type="caution">
    <text evidence="6">Lacks conserved residue(s) required for the propagation of feature annotation.</text>
</comment>
<dbReference type="NCBIfam" id="TIGR00904">
    <property type="entry name" value="mreB"/>
    <property type="match status" value="1"/>
</dbReference>
<keyword evidence="3 6" id="KW-0067">ATP-binding</keyword>
<keyword evidence="4 6" id="KW-0133">Cell shape</keyword>